<dbReference type="KEGG" id="kdj:28964497"/>
<evidence type="ECO:0000313" key="3">
    <source>
        <dbReference type="EMBL" id="WWC58258.1"/>
    </source>
</evidence>
<evidence type="ECO:0000313" key="2">
    <source>
        <dbReference type="EMBL" id="OBR88978.1"/>
    </source>
</evidence>
<name>A0A1A6AG20_9TREE</name>
<protein>
    <recommendedName>
        <fullName evidence="5">BTB domain-containing protein</fullName>
    </recommendedName>
</protein>
<feature type="compositionally biased region" description="Basic and acidic residues" evidence="1">
    <location>
        <begin position="9"/>
        <end position="22"/>
    </location>
</feature>
<reference evidence="2" key="1">
    <citation type="submission" date="2013-07" db="EMBL/GenBank/DDBJ databases">
        <title>The Genome Sequence of Cryptococcus dejecticola CBS10117.</title>
        <authorList>
            <consortium name="The Broad Institute Genome Sequencing Platform"/>
            <person name="Cuomo C."/>
            <person name="Litvintseva A."/>
            <person name="Chen Y."/>
            <person name="Heitman J."/>
            <person name="Sun S."/>
            <person name="Springer D."/>
            <person name="Dromer F."/>
            <person name="Young S.K."/>
            <person name="Zeng Q."/>
            <person name="Gargeya S."/>
            <person name="Fitzgerald M."/>
            <person name="Abouelleil A."/>
            <person name="Alvarado L."/>
            <person name="Berlin A.M."/>
            <person name="Chapman S.B."/>
            <person name="Dewar J."/>
            <person name="Goldberg J."/>
            <person name="Griggs A."/>
            <person name="Gujja S."/>
            <person name="Hansen M."/>
            <person name="Howarth C."/>
            <person name="Imamovic A."/>
            <person name="Larimer J."/>
            <person name="McCowan C."/>
            <person name="Murphy C."/>
            <person name="Pearson M."/>
            <person name="Priest M."/>
            <person name="Roberts A."/>
            <person name="Saif S."/>
            <person name="Shea T."/>
            <person name="Sykes S."/>
            <person name="Wortman J."/>
            <person name="Nusbaum C."/>
            <person name="Birren B."/>
        </authorList>
    </citation>
    <scope>NUCLEOTIDE SEQUENCE [LARGE SCALE GENOMIC DNA]</scope>
    <source>
        <strain evidence="2">CBS 10117</strain>
    </source>
</reference>
<dbReference type="VEuPathDB" id="FungiDB:I303_00798"/>
<feature type="compositionally biased region" description="Basic residues" evidence="1">
    <location>
        <begin position="51"/>
        <end position="67"/>
    </location>
</feature>
<keyword evidence="4" id="KW-1185">Reference proteome</keyword>
<reference evidence="3" key="2">
    <citation type="submission" date="2013-07" db="EMBL/GenBank/DDBJ databases">
        <authorList>
            <consortium name="The Broad Institute Genome Sequencing Platform"/>
            <person name="Cuomo C."/>
            <person name="Litvintseva A."/>
            <person name="Chen Y."/>
            <person name="Heitman J."/>
            <person name="Sun S."/>
            <person name="Springer D."/>
            <person name="Dromer F."/>
            <person name="Young S.K."/>
            <person name="Zeng Q."/>
            <person name="Gargeya S."/>
            <person name="Fitzgerald M."/>
            <person name="Abouelleil A."/>
            <person name="Alvarado L."/>
            <person name="Berlin A.M."/>
            <person name="Chapman S.B."/>
            <person name="Dewar J."/>
            <person name="Goldberg J."/>
            <person name="Griggs A."/>
            <person name="Gujja S."/>
            <person name="Hansen M."/>
            <person name="Howarth C."/>
            <person name="Imamovic A."/>
            <person name="Larimer J."/>
            <person name="McCowan C."/>
            <person name="Murphy C."/>
            <person name="Pearson M."/>
            <person name="Priest M."/>
            <person name="Roberts A."/>
            <person name="Saif S."/>
            <person name="Shea T."/>
            <person name="Sykes S."/>
            <person name="Wortman J."/>
            <person name="Nusbaum C."/>
            <person name="Birren B."/>
        </authorList>
    </citation>
    <scope>NUCLEOTIDE SEQUENCE</scope>
    <source>
        <strain evidence="3">CBS 10117</strain>
    </source>
</reference>
<dbReference type="EMBL" id="KI894027">
    <property type="protein sequence ID" value="OBR88978.1"/>
    <property type="molecule type" value="Genomic_DNA"/>
</dbReference>
<sequence>MSVAPQNDSWERRYAVGEKDQLETPVHQPADGAPIDPAQVPLPPEEPRATSGKKRYKKYKSKNKNKNKNAETSRSFHARLAGLRLEPEYEKHWFYQSQGRMISIVSEDGVEFKADSDRLRKASTLFANMLNEPQLHDSSPLPIPFPAEVIQTFLDLINVSSPSSLLKTLIDVDIVQDLFRFTDYAGCDDLHFEVRRRLLKLSKNHPRKNALWLLQFGSDVNDVGLAKIALKRLAKQSSFSFASENLFDGFRNLVERLQPSFQAEILSLVLTKTAGDAREFAVRGLIDWDTRNNEHDWEWVGRSFNPERRTEVTDEEDVSTDEDMKKAGDHEAGNALLAADWTAEPINHEWCV</sequence>
<dbReference type="GeneID" id="28964497"/>
<reference evidence="3" key="3">
    <citation type="submission" date="2024-02" db="EMBL/GenBank/DDBJ databases">
        <title>Comparative genomics of Cryptococcus and Kwoniella reveals pathogenesis evolution and contrasting modes of karyotype evolution via chromosome fusion or intercentromeric recombination.</title>
        <authorList>
            <person name="Coelho M.A."/>
            <person name="David-Palma M."/>
            <person name="Shea T."/>
            <person name="Bowers K."/>
            <person name="McGinley-Smith S."/>
            <person name="Mohammad A.W."/>
            <person name="Gnirke A."/>
            <person name="Yurkov A.M."/>
            <person name="Nowrousian M."/>
            <person name="Sun S."/>
            <person name="Cuomo C.A."/>
            <person name="Heitman J."/>
        </authorList>
    </citation>
    <scope>NUCLEOTIDE SEQUENCE</scope>
    <source>
        <strain evidence="3">CBS 10117</strain>
    </source>
</reference>
<accession>A0A1A6AG20</accession>
<gene>
    <name evidence="2" type="ORF">I303_00798</name>
    <name evidence="3" type="ORF">I303_100796</name>
</gene>
<dbReference type="RefSeq" id="XP_018266820.1">
    <property type="nucleotide sequence ID" value="XM_018404166.1"/>
</dbReference>
<dbReference type="OrthoDB" id="2567569at2759"/>
<evidence type="ECO:0000313" key="4">
    <source>
        <dbReference type="Proteomes" id="UP000078595"/>
    </source>
</evidence>
<proteinExistence type="predicted"/>
<organism evidence="2">
    <name type="scientific">Kwoniella dejecticola CBS 10117</name>
    <dbReference type="NCBI Taxonomy" id="1296121"/>
    <lineage>
        <taxon>Eukaryota</taxon>
        <taxon>Fungi</taxon>
        <taxon>Dikarya</taxon>
        <taxon>Basidiomycota</taxon>
        <taxon>Agaricomycotina</taxon>
        <taxon>Tremellomycetes</taxon>
        <taxon>Tremellales</taxon>
        <taxon>Cryptococcaceae</taxon>
        <taxon>Kwoniella</taxon>
    </lineage>
</organism>
<feature type="region of interest" description="Disordered" evidence="1">
    <location>
        <begin position="1"/>
        <end position="75"/>
    </location>
</feature>
<dbReference type="AlphaFoldDB" id="A0A1A6AG20"/>
<dbReference type="EMBL" id="CP144530">
    <property type="protein sequence ID" value="WWC58258.1"/>
    <property type="molecule type" value="Genomic_DNA"/>
</dbReference>
<evidence type="ECO:0008006" key="5">
    <source>
        <dbReference type="Google" id="ProtNLM"/>
    </source>
</evidence>
<evidence type="ECO:0000256" key="1">
    <source>
        <dbReference type="SAM" id="MobiDB-lite"/>
    </source>
</evidence>
<dbReference type="Proteomes" id="UP000078595">
    <property type="component" value="Chromosome 1"/>
</dbReference>